<dbReference type="Gene3D" id="3.40.50.10420">
    <property type="entry name" value="NagB/RpiA/CoA transferase-like"/>
    <property type="match status" value="1"/>
</dbReference>
<dbReference type="GO" id="GO:0035999">
    <property type="term" value="P:tetrahydrofolate interconversion"/>
    <property type="evidence" value="ECO:0007669"/>
    <property type="project" value="TreeGrafter"/>
</dbReference>
<dbReference type="PANTHER" id="PTHR23407:SF1">
    <property type="entry name" value="5-FORMYLTETRAHYDROFOLATE CYCLO-LIGASE"/>
    <property type="match status" value="1"/>
</dbReference>
<gene>
    <name evidence="4" type="ORF">L0665_02505</name>
</gene>
<dbReference type="InterPro" id="IPR037171">
    <property type="entry name" value="NagB/RpiA_transferase-like"/>
</dbReference>
<dbReference type="GO" id="GO:0005524">
    <property type="term" value="F:ATP binding"/>
    <property type="evidence" value="ECO:0007669"/>
    <property type="project" value="UniProtKB-KW"/>
</dbReference>
<evidence type="ECO:0000256" key="1">
    <source>
        <dbReference type="ARBA" id="ARBA00010638"/>
    </source>
</evidence>
<dbReference type="NCBIfam" id="TIGR02727">
    <property type="entry name" value="MTHFS_bact"/>
    <property type="match status" value="1"/>
</dbReference>
<dbReference type="SUPFAM" id="SSF100950">
    <property type="entry name" value="NagB/RpiA/CoA transferase-like"/>
    <property type="match status" value="1"/>
</dbReference>
<dbReference type="InterPro" id="IPR002698">
    <property type="entry name" value="FTHF_cligase"/>
</dbReference>
<evidence type="ECO:0000313" key="5">
    <source>
        <dbReference type="Proteomes" id="UP001143747"/>
    </source>
</evidence>
<keyword evidence="2" id="KW-0547">Nucleotide-binding</keyword>
<organism evidence="4 5">
    <name type="scientific">Methanogenium marinum</name>
    <dbReference type="NCBI Taxonomy" id="348610"/>
    <lineage>
        <taxon>Archaea</taxon>
        <taxon>Methanobacteriati</taxon>
        <taxon>Methanobacteriota</taxon>
        <taxon>Stenosarchaea group</taxon>
        <taxon>Methanomicrobia</taxon>
        <taxon>Methanomicrobiales</taxon>
        <taxon>Methanomicrobiaceae</taxon>
        <taxon>Methanogenium</taxon>
    </lineage>
</organism>
<dbReference type="RefSeq" id="WP_274924140.1">
    <property type="nucleotide sequence ID" value="NZ_JAKELO010000002.1"/>
</dbReference>
<evidence type="ECO:0000313" key="4">
    <source>
        <dbReference type="EMBL" id="MDE4907490.1"/>
    </source>
</evidence>
<reference evidence="4" key="1">
    <citation type="submission" date="2022-01" db="EMBL/GenBank/DDBJ databases">
        <title>Draft genome of Methanogenium marinum DSM 15558.</title>
        <authorList>
            <person name="Chen S.-C."/>
            <person name="You Y.-T."/>
        </authorList>
    </citation>
    <scope>NUCLEOTIDE SEQUENCE</scope>
    <source>
        <strain evidence="4">DSM 15558</strain>
    </source>
</reference>
<dbReference type="InterPro" id="IPR024185">
    <property type="entry name" value="FTHF_cligase-like_sf"/>
</dbReference>
<dbReference type="AlphaFoldDB" id="A0A9Q4KNX2"/>
<dbReference type="EMBL" id="JAKELO010000002">
    <property type="protein sequence ID" value="MDE4907490.1"/>
    <property type="molecule type" value="Genomic_DNA"/>
</dbReference>
<dbReference type="PANTHER" id="PTHR23407">
    <property type="entry name" value="ATPASE INHIBITOR/5-FORMYLTETRAHYDROFOLATE CYCLO-LIGASE"/>
    <property type="match status" value="1"/>
</dbReference>
<dbReference type="GO" id="GO:0009396">
    <property type="term" value="P:folic acid-containing compound biosynthetic process"/>
    <property type="evidence" value="ECO:0007669"/>
    <property type="project" value="TreeGrafter"/>
</dbReference>
<accession>A0A9Q4KNX2</accession>
<keyword evidence="4" id="KW-0436">Ligase</keyword>
<dbReference type="Pfam" id="PF01812">
    <property type="entry name" value="5-FTHF_cyc-lig"/>
    <property type="match status" value="1"/>
</dbReference>
<protein>
    <submittedName>
        <fullName evidence="4">5-formyltetrahydrofolate cyclo-ligase</fullName>
        <ecNumber evidence="4">6.3.3.2</ecNumber>
    </submittedName>
</protein>
<evidence type="ECO:0000256" key="2">
    <source>
        <dbReference type="ARBA" id="ARBA00022741"/>
    </source>
</evidence>
<dbReference type="Proteomes" id="UP001143747">
    <property type="component" value="Unassembled WGS sequence"/>
</dbReference>
<comment type="caution">
    <text evidence="4">The sequence shown here is derived from an EMBL/GenBank/DDBJ whole genome shotgun (WGS) entry which is preliminary data.</text>
</comment>
<sequence>MNPIVSTKEQLRQTLHLRREEIPPEQYAADSVEITRRLLNILRPYQTILVYSSKPPEVDTRPLISALLEEGKNVIVPIIQREDCSLRLSYIRTPDVLVPSTFDVPEPLGNEIPADPAEIEVALIPLLGFDTGGNRIGYGAGYYDRFLAQHTHFPTVGIAFAVQECDTIPHEPTDRTLDAVVTEAEYFIFSERLDLKYLPNK</sequence>
<name>A0A9Q4KNX2_9EURY</name>
<dbReference type="GO" id="GO:0030272">
    <property type="term" value="F:5-formyltetrahydrofolate cyclo-ligase activity"/>
    <property type="evidence" value="ECO:0007669"/>
    <property type="project" value="UniProtKB-EC"/>
</dbReference>
<keyword evidence="3" id="KW-0067">ATP-binding</keyword>
<dbReference type="PIRSF" id="PIRSF006806">
    <property type="entry name" value="FTHF_cligase"/>
    <property type="match status" value="1"/>
</dbReference>
<keyword evidence="5" id="KW-1185">Reference proteome</keyword>
<proteinExistence type="inferred from homology"/>
<comment type="similarity">
    <text evidence="1">Belongs to the 5-formyltetrahydrofolate cyclo-ligase family.</text>
</comment>
<dbReference type="EC" id="6.3.3.2" evidence="4"/>
<evidence type="ECO:0000256" key="3">
    <source>
        <dbReference type="ARBA" id="ARBA00022840"/>
    </source>
</evidence>